<reference evidence="1 2" key="1">
    <citation type="submission" date="2019-02" db="EMBL/GenBank/DDBJ databases">
        <authorList>
            <person name="Goldberg S.R."/>
            <person name="Haltli B.A."/>
            <person name="Correa H."/>
            <person name="Russell K.G."/>
        </authorList>
    </citation>
    <scope>NUCLEOTIDE SEQUENCE [LARGE SCALE GENOMIC DNA]</scope>
    <source>
        <strain evidence="1 2">JCM 16186</strain>
    </source>
</reference>
<organism evidence="1 2">
    <name type="scientific">Fulvivirga kasyanovii</name>
    <dbReference type="NCBI Taxonomy" id="396812"/>
    <lineage>
        <taxon>Bacteria</taxon>
        <taxon>Pseudomonadati</taxon>
        <taxon>Bacteroidota</taxon>
        <taxon>Cytophagia</taxon>
        <taxon>Cytophagales</taxon>
        <taxon>Fulvivirgaceae</taxon>
        <taxon>Fulvivirga</taxon>
    </lineage>
</organism>
<gene>
    <name evidence="1" type="ORF">E1163_18665</name>
</gene>
<keyword evidence="2" id="KW-1185">Reference proteome</keyword>
<evidence type="ECO:0000313" key="2">
    <source>
        <dbReference type="Proteomes" id="UP000798808"/>
    </source>
</evidence>
<sequence>MKTPIVKISFVAAFLFAIAFLGNSQLGLANLSADTDFTCVEEMVCEASLTEANLVCTSWSKVRTDSRCTGEHQGVCICYEYWDVERRVCGIPGSSWQWEEFRNTNYRTAGC</sequence>
<comment type="caution">
    <text evidence="1">The sequence shown here is derived from an EMBL/GenBank/DDBJ whole genome shotgun (WGS) entry which is preliminary data.</text>
</comment>
<name>A0ABW9RS40_9BACT</name>
<evidence type="ECO:0000313" key="1">
    <source>
        <dbReference type="EMBL" id="MTI26987.1"/>
    </source>
</evidence>
<accession>A0ABW9RS40</accession>
<dbReference type="Proteomes" id="UP000798808">
    <property type="component" value="Unassembled WGS sequence"/>
</dbReference>
<dbReference type="RefSeq" id="WP_155173995.1">
    <property type="nucleotide sequence ID" value="NZ_BAAAFL010000068.1"/>
</dbReference>
<protein>
    <submittedName>
        <fullName evidence="1">Uncharacterized protein</fullName>
    </submittedName>
</protein>
<dbReference type="EMBL" id="SMLW01000606">
    <property type="protein sequence ID" value="MTI26987.1"/>
    <property type="molecule type" value="Genomic_DNA"/>
</dbReference>
<proteinExistence type="predicted"/>